<feature type="compositionally biased region" description="Low complexity" evidence="1">
    <location>
        <begin position="225"/>
        <end position="241"/>
    </location>
</feature>
<feature type="compositionally biased region" description="Polar residues" evidence="1">
    <location>
        <begin position="146"/>
        <end position="155"/>
    </location>
</feature>
<evidence type="ECO:0000313" key="5">
    <source>
        <dbReference type="Proteomes" id="UP001212411"/>
    </source>
</evidence>
<dbReference type="Pfam" id="PF01369">
    <property type="entry name" value="Sec7"/>
    <property type="match status" value="1"/>
</dbReference>
<reference evidence="4 5" key="1">
    <citation type="journal article" date="2023" name="G3 (Bethesda)">
        <title>A high-quality reference genome for the fission yeast Schizosaccharomyces osmophilus.</title>
        <authorList>
            <person name="Jia G.S."/>
            <person name="Zhang W.C."/>
            <person name="Liang Y."/>
            <person name="Liu X.H."/>
            <person name="Rhind N."/>
            <person name="Pidoux A."/>
            <person name="Brysch-Herzberg M."/>
            <person name="Du L.L."/>
        </authorList>
    </citation>
    <scope>NUCLEOTIDE SEQUENCE [LARGE SCALE GENOMIC DNA]</scope>
    <source>
        <strain evidence="4 5">CBS 15793</strain>
    </source>
</reference>
<dbReference type="EMBL" id="CP115612">
    <property type="protein sequence ID" value="WBW73128.1"/>
    <property type="molecule type" value="Genomic_DNA"/>
</dbReference>
<dbReference type="GO" id="GO:0005085">
    <property type="term" value="F:guanyl-nucleotide exchange factor activity"/>
    <property type="evidence" value="ECO:0007669"/>
    <property type="project" value="InterPro"/>
</dbReference>
<keyword evidence="5" id="KW-1185">Reference proteome</keyword>
<accession>A0AAF0AW51</accession>
<evidence type="ECO:0000313" key="4">
    <source>
        <dbReference type="EMBL" id="WBW73128.1"/>
    </source>
</evidence>
<dbReference type="AlphaFoldDB" id="A0AAF0AW51"/>
<feature type="domain" description="PH" evidence="2">
    <location>
        <begin position="547"/>
        <end position="676"/>
    </location>
</feature>
<dbReference type="InterPro" id="IPR023394">
    <property type="entry name" value="Sec7_C_sf"/>
</dbReference>
<feature type="compositionally biased region" description="Low complexity" evidence="1">
    <location>
        <begin position="8"/>
        <end position="21"/>
    </location>
</feature>
<sequence>MDNLSGKPPSSALNSLSESANCPPSPSSRKSKTKTAFQSAFHRSKGKRPPRLTVTSDFSDGSLNSPALSSPGYALDSSSESEHRPDFSTSKNISNRVSSALKLTIPKRWKRSSKPNSPQSASAHLPTGFHQQPYHARTYSPERNLQSLNHSSSFPAQPLPNLDSPASVADLPDSSQQRNTLDELAASTLSILPLQTSKTSFFVGSPSRSSTESNGSYIFRTKSSNSFSSSLSIPSPTSNRSANFDEHGPSSSSELNTIKLSLSDFSLPSVEYGETPIAFLDRLQASVPARFMPGLLSQSNHSFMKIALRRYLSDLPLKEIALDMALRKFLALFILPQETQQIDRVLSSFSDQYYHCNPSFYESSDECYILTFSLMILHTDFYNINNRQKMTKSEFIANTNLPNILPEILECFYDNITYTPFVHVEEDPSSLISPAGERTSFSQRFSDSQFRLSKRNPLATESHFVGIERQLTGFRLNLQSILRYDQLDGIPVADSSICPNASEHYKQFMTAPYIQIVSHRSQPQAFSFHFAPETESESTNPAVVNIKVVKLGIVVQNERARKEKLVSGREVGVILTSSKLMFFKNLSWIEGLISQLQEFHSSTRSPPHYFTPSLTSLSPDYIIPLSNLVAFTEKKNDTDGSYSFIIKQRNSTTYVLSTESEHEMNDWIHKVNFVSAFATSGIAPREKLCCVDQSDTSVKASVSVLPEIEEDKEAMTKVSHETGSEMLECSKLRIFIVQNRICKLEERLQEVESKFIIEKGNVDNLLRMAPIQSRTRVRLVRAANNLRKVLRVHIIELCKLKSSIKVLKEDLELDNHLQRYLHSVFPPPSSKKESSSTVLYPSGYAGDRTLSNASKRRNQLRLGNNSDLQNLRAKSSESEALDVDVQDKIEDTSCPIVKQDIVTFNGQRLSVVEVPDDFVPGKLAQENTQSEAIIR</sequence>
<dbReference type="InterPro" id="IPR001849">
    <property type="entry name" value="PH_domain"/>
</dbReference>
<evidence type="ECO:0000259" key="2">
    <source>
        <dbReference type="PROSITE" id="PS50003"/>
    </source>
</evidence>
<dbReference type="Pfam" id="PF00169">
    <property type="entry name" value="PH"/>
    <property type="match status" value="1"/>
</dbReference>
<proteinExistence type="predicted"/>
<dbReference type="PROSITE" id="PS50190">
    <property type="entry name" value="SEC7"/>
    <property type="match status" value="1"/>
</dbReference>
<protein>
    <submittedName>
        <fullName evidence="4">Arf GEF Sec74</fullName>
    </submittedName>
</protein>
<dbReference type="PANTHER" id="PTHR10663">
    <property type="entry name" value="GUANYL-NUCLEOTIDE EXCHANGE FACTOR"/>
    <property type="match status" value="1"/>
</dbReference>
<dbReference type="GO" id="GO:0032012">
    <property type="term" value="P:regulation of ARF protein signal transduction"/>
    <property type="evidence" value="ECO:0007669"/>
    <property type="project" value="InterPro"/>
</dbReference>
<dbReference type="GeneID" id="80877451"/>
<dbReference type="Gene3D" id="1.10.1000.11">
    <property type="entry name" value="Arf Nucleotide-binding Site Opener,domain 2"/>
    <property type="match status" value="1"/>
</dbReference>
<dbReference type="Gene3D" id="2.30.29.30">
    <property type="entry name" value="Pleckstrin-homology domain (PH domain)/Phosphotyrosine-binding domain (PTB)"/>
    <property type="match status" value="1"/>
</dbReference>
<feature type="compositionally biased region" description="Polar residues" evidence="1">
    <location>
        <begin position="53"/>
        <end position="68"/>
    </location>
</feature>
<dbReference type="PANTHER" id="PTHR10663:SF333">
    <property type="entry name" value="PROTEIN MON2 HOMOLOG"/>
    <property type="match status" value="1"/>
</dbReference>
<evidence type="ECO:0000256" key="1">
    <source>
        <dbReference type="SAM" id="MobiDB-lite"/>
    </source>
</evidence>
<feature type="region of interest" description="Disordered" evidence="1">
    <location>
        <begin position="225"/>
        <end position="253"/>
    </location>
</feature>
<organism evidence="4 5">
    <name type="scientific">Schizosaccharomyces osmophilus</name>
    <dbReference type="NCBI Taxonomy" id="2545709"/>
    <lineage>
        <taxon>Eukaryota</taxon>
        <taxon>Fungi</taxon>
        <taxon>Dikarya</taxon>
        <taxon>Ascomycota</taxon>
        <taxon>Taphrinomycotina</taxon>
        <taxon>Schizosaccharomycetes</taxon>
        <taxon>Schizosaccharomycetales</taxon>
        <taxon>Schizosaccharomycetaceae</taxon>
        <taxon>Schizosaccharomyces</taxon>
    </lineage>
</organism>
<dbReference type="RefSeq" id="XP_056037371.1">
    <property type="nucleotide sequence ID" value="XM_056182762.1"/>
</dbReference>
<dbReference type="FunFam" id="1.10.1000.11:FF:000002">
    <property type="entry name" value="Cytohesin 1"/>
    <property type="match status" value="1"/>
</dbReference>
<feature type="region of interest" description="Disordered" evidence="1">
    <location>
        <begin position="146"/>
        <end position="177"/>
    </location>
</feature>
<name>A0AAF0AW51_9SCHI</name>
<feature type="domain" description="SEC7" evidence="3">
    <location>
        <begin position="244"/>
        <end position="419"/>
    </location>
</feature>
<dbReference type="InterPro" id="IPR035999">
    <property type="entry name" value="Sec7_dom_sf"/>
</dbReference>
<dbReference type="SUPFAM" id="SSF50729">
    <property type="entry name" value="PH domain-like"/>
    <property type="match status" value="1"/>
</dbReference>
<dbReference type="GO" id="GO:0015031">
    <property type="term" value="P:protein transport"/>
    <property type="evidence" value="ECO:0007669"/>
    <property type="project" value="UniProtKB-ARBA"/>
</dbReference>
<dbReference type="KEGG" id="som:SOMG_03975"/>
<dbReference type="InterPro" id="IPR000904">
    <property type="entry name" value="Sec7_dom"/>
</dbReference>
<feature type="region of interest" description="Disordered" evidence="1">
    <location>
        <begin position="1"/>
        <end position="127"/>
    </location>
</feature>
<feature type="compositionally biased region" description="Polar residues" evidence="1">
    <location>
        <begin position="87"/>
        <end position="98"/>
    </location>
</feature>
<dbReference type="InterPro" id="IPR011993">
    <property type="entry name" value="PH-like_dom_sf"/>
</dbReference>
<dbReference type="SMART" id="SM00233">
    <property type="entry name" value="PH"/>
    <property type="match status" value="1"/>
</dbReference>
<dbReference type="SMART" id="SM00222">
    <property type="entry name" value="Sec7"/>
    <property type="match status" value="1"/>
</dbReference>
<evidence type="ECO:0000259" key="3">
    <source>
        <dbReference type="PROSITE" id="PS50190"/>
    </source>
</evidence>
<dbReference type="SUPFAM" id="SSF48425">
    <property type="entry name" value="Sec7 domain"/>
    <property type="match status" value="1"/>
</dbReference>
<gene>
    <name evidence="4" type="primary">sec74</name>
    <name evidence="4" type="ORF">SOMG_03975</name>
</gene>
<dbReference type="Proteomes" id="UP001212411">
    <property type="component" value="Chromosome 2"/>
</dbReference>
<dbReference type="PROSITE" id="PS50003">
    <property type="entry name" value="PH_DOMAIN"/>
    <property type="match status" value="1"/>
</dbReference>